<comment type="caution">
    <text evidence="1">The sequence shown here is derived from an EMBL/GenBank/DDBJ whole genome shotgun (WGS) entry which is preliminary data.</text>
</comment>
<protein>
    <submittedName>
        <fullName evidence="1">Uncharacterized protein</fullName>
    </submittedName>
</protein>
<evidence type="ECO:0000313" key="2">
    <source>
        <dbReference type="Proteomes" id="UP001623660"/>
    </source>
</evidence>
<proteinExistence type="predicted"/>
<accession>A0ABW8SSM4</accession>
<dbReference type="RefSeq" id="WP_406794249.1">
    <property type="nucleotide sequence ID" value="NZ_JBJHZX010000048.1"/>
</dbReference>
<keyword evidence="2" id="KW-1185">Reference proteome</keyword>
<evidence type="ECO:0000313" key="1">
    <source>
        <dbReference type="EMBL" id="MFL0198141.1"/>
    </source>
</evidence>
<reference evidence="1 2" key="1">
    <citation type="submission" date="2024-11" db="EMBL/GenBank/DDBJ databases">
        <authorList>
            <person name="Heng Y.C."/>
            <person name="Lim A.C.H."/>
            <person name="Lee J.K.Y."/>
            <person name="Kittelmann S."/>
        </authorList>
    </citation>
    <scope>NUCLEOTIDE SEQUENCE [LARGE SCALE GENOMIC DNA]</scope>
    <source>
        <strain evidence="1 2">WILCCON 0269</strain>
    </source>
</reference>
<dbReference type="Proteomes" id="UP001623660">
    <property type="component" value="Unassembled WGS sequence"/>
</dbReference>
<dbReference type="EMBL" id="JBJHZX010000048">
    <property type="protein sequence ID" value="MFL0198141.1"/>
    <property type="molecule type" value="Genomic_DNA"/>
</dbReference>
<name>A0ABW8SSM4_9CLOT</name>
<gene>
    <name evidence="1" type="ORF">ACJDU8_21615</name>
</gene>
<organism evidence="1 2">
    <name type="scientific">Candidatus Clostridium eludens</name>
    <dbReference type="NCBI Taxonomy" id="3381663"/>
    <lineage>
        <taxon>Bacteria</taxon>
        <taxon>Bacillati</taxon>
        <taxon>Bacillota</taxon>
        <taxon>Clostridia</taxon>
        <taxon>Eubacteriales</taxon>
        <taxon>Clostridiaceae</taxon>
        <taxon>Clostridium</taxon>
    </lineage>
</organism>
<sequence>MKNNQVLQEQEDLMHLVEELAAEVSNEDDSIKGKTIKLIQNCNDGRKLDLILYFVEKLLGVELA</sequence>